<dbReference type="OrthoDB" id="9794512at2"/>
<dbReference type="Pfam" id="PF09822">
    <property type="entry name" value="ABC_transp_aux"/>
    <property type="match status" value="1"/>
</dbReference>
<feature type="transmembrane region" description="Helical" evidence="2">
    <location>
        <begin position="13"/>
        <end position="32"/>
    </location>
</feature>
<accession>K0NHR9</accession>
<evidence type="ECO:0000313" key="6">
    <source>
        <dbReference type="Proteomes" id="UP000007347"/>
    </source>
</evidence>
<feature type="domain" description="ABC-type uncharacterised transport system" evidence="3">
    <location>
        <begin position="330"/>
        <end position="605"/>
    </location>
</feature>
<feature type="region of interest" description="Disordered" evidence="1">
    <location>
        <begin position="591"/>
        <end position="611"/>
    </location>
</feature>
<sequence length="731" mass="81685">MGNFSMKENYFKFILYLAVIVLLNFAGITLFFRADLTDDKLYSLSPASKDVVATLSEPLTIKVFFSKDLPAPHNNTERYLRDLLEEYAARGGKFFNYTFYNVTPEEGDLTQNTDENRDMAKDYGIQPVQIRIMENDEVKFKNAYMGLVIIHGDLIEKIETITSTNGLEYQLTGAIQKLNNKVSALLQLKDKVQVNMYLSNSLNTIAPLIGLDQLPMLNKAVADTIEKLNNKILGILELKHIDISDKKNLDTVSKKYNLMALSWPAIPEKNISAGHGAAGLVIEFNGKTNTLPLISALELPIIGTTYQMANPGELEEELNSVVEKLIGINKDIGFLSGHGTHSLMPDRLAMMQGMPSSGMQVLNTLVSSRYSIKQLDLKDGPIPDGLNCLIIARPTQKFSDYELFQIDQALMKGTNIAFISDSFNEIMPQQNSMGMGMPPRYEPIDTGLEALLNHYGIKIKKAYVLDKQSYTQQVPQNMGGGEQNIYFAPMLKENTINNTPQFMDNIKGLVAMQISPLELVEKNIDTTQVTATKLLSSSDESWLMEDSINLNPMFIRPPANEDEMKSYDLAYLLEGNFTSFFKGKAIPEKDMGEKDINEDNKENNTESTLENNKFTGLSAENTFIETSKTAKLFILPCSQMLQDNMLDPQGRSTNATFILNIIDHLNGDDKIAQLRSKQQTLNPVAQTTPLARSIIKAFNIIILPVLVILFGLGVLAKRTARKKKIANRFNA</sequence>
<dbReference type="AlphaFoldDB" id="K0NHR9"/>
<evidence type="ECO:0000256" key="1">
    <source>
        <dbReference type="SAM" id="MobiDB-lite"/>
    </source>
</evidence>
<dbReference type="RefSeq" id="WP_014956730.1">
    <property type="nucleotide sequence ID" value="NC_018645.1"/>
</dbReference>
<feature type="transmembrane region" description="Helical" evidence="2">
    <location>
        <begin position="697"/>
        <end position="716"/>
    </location>
</feature>
<evidence type="ECO:0000256" key="2">
    <source>
        <dbReference type="SAM" id="Phobius"/>
    </source>
</evidence>
<keyword evidence="2" id="KW-1133">Transmembrane helix</keyword>
<name>K0NHR9_DESTT</name>
<gene>
    <name evidence="5" type="ordered locus">TOL2_C12200</name>
</gene>
<evidence type="ECO:0000259" key="3">
    <source>
        <dbReference type="Pfam" id="PF09822"/>
    </source>
</evidence>
<dbReference type="HOGENOM" id="CLU_399506_0_0_7"/>
<dbReference type="InterPro" id="IPR019196">
    <property type="entry name" value="ABC_transp_unknown"/>
</dbReference>
<reference evidence="5 6" key="1">
    <citation type="journal article" date="2013" name="Environ. Microbiol.">
        <title>Complete genome, catabolic sub-proteomes and key-metabolites of Desulfobacula toluolica Tol2, a marine, aromatic compound-degrading, sulfate-reducing bacterium.</title>
        <authorList>
            <person name="Wohlbrand L."/>
            <person name="Jacob J.H."/>
            <person name="Kube M."/>
            <person name="Mussmann M."/>
            <person name="Jarling R."/>
            <person name="Beck A."/>
            <person name="Amann R."/>
            <person name="Wilkes H."/>
            <person name="Reinhardt R."/>
            <person name="Rabus R."/>
        </authorList>
    </citation>
    <scope>NUCLEOTIDE SEQUENCE [LARGE SCALE GENOMIC DNA]</scope>
    <source>
        <strain evidence="6">DSM 7467 / Tol2</strain>
    </source>
</reference>
<dbReference type="InterPro" id="IPR055396">
    <property type="entry name" value="DUF7088"/>
</dbReference>
<feature type="compositionally biased region" description="Basic and acidic residues" evidence="1">
    <location>
        <begin position="591"/>
        <end position="604"/>
    </location>
</feature>
<keyword evidence="6" id="KW-1185">Reference proteome</keyword>
<dbReference type="STRING" id="651182.TOL2_C12200"/>
<evidence type="ECO:0000313" key="5">
    <source>
        <dbReference type="EMBL" id="CCK79383.1"/>
    </source>
</evidence>
<keyword evidence="2" id="KW-0812">Transmembrane</keyword>
<protein>
    <submittedName>
        <fullName evidence="5">Predicted ABC transporter, membrane protein</fullName>
    </submittedName>
</protein>
<organism evidence="5 6">
    <name type="scientific">Desulfobacula toluolica (strain DSM 7467 / Tol2)</name>
    <dbReference type="NCBI Taxonomy" id="651182"/>
    <lineage>
        <taxon>Bacteria</taxon>
        <taxon>Pseudomonadati</taxon>
        <taxon>Thermodesulfobacteriota</taxon>
        <taxon>Desulfobacteria</taxon>
        <taxon>Desulfobacterales</taxon>
        <taxon>Desulfobacteraceae</taxon>
        <taxon>Desulfobacula</taxon>
    </lineage>
</organism>
<proteinExistence type="predicted"/>
<dbReference type="KEGG" id="dto:TOL2_C12200"/>
<dbReference type="Proteomes" id="UP000007347">
    <property type="component" value="Chromosome"/>
</dbReference>
<feature type="domain" description="DUF7088" evidence="4">
    <location>
        <begin position="39"/>
        <end position="149"/>
    </location>
</feature>
<evidence type="ECO:0000259" key="4">
    <source>
        <dbReference type="Pfam" id="PF23357"/>
    </source>
</evidence>
<dbReference type="Pfam" id="PF23357">
    <property type="entry name" value="DUF7088"/>
    <property type="match status" value="1"/>
</dbReference>
<dbReference type="EMBL" id="FO203503">
    <property type="protein sequence ID" value="CCK79383.1"/>
    <property type="molecule type" value="Genomic_DNA"/>
</dbReference>
<keyword evidence="2" id="KW-0472">Membrane</keyword>